<dbReference type="RefSeq" id="XP_072610169.1">
    <property type="nucleotide sequence ID" value="XM_072754068.1"/>
</dbReference>
<accession>A0ABM5A5U8</accession>
<dbReference type="Proteomes" id="UP001652641">
    <property type="component" value="Chromosome 3"/>
</dbReference>
<dbReference type="PROSITE" id="PS50145">
    <property type="entry name" value="ZF_TRAF"/>
    <property type="match status" value="1"/>
</dbReference>
<reference evidence="9" key="1">
    <citation type="submission" date="2025-08" db="UniProtKB">
        <authorList>
            <consortium name="RefSeq"/>
        </authorList>
    </citation>
    <scope>IDENTIFICATION</scope>
    <source>
        <tissue evidence="9">Cell line</tissue>
    </source>
</reference>
<dbReference type="InterPro" id="IPR001293">
    <property type="entry name" value="Znf_TRAF"/>
</dbReference>
<keyword evidence="2 4" id="KW-0863">Zinc-finger</keyword>
<evidence type="ECO:0000256" key="1">
    <source>
        <dbReference type="ARBA" id="ARBA00022723"/>
    </source>
</evidence>
<feature type="domain" description="SIAH-type" evidence="7">
    <location>
        <begin position="218"/>
        <end position="279"/>
    </location>
</feature>
<dbReference type="InterPro" id="IPR013083">
    <property type="entry name" value="Znf_RING/FYVE/PHD"/>
</dbReference>
<feature type="compositionally biased region" description="Basic and acidic residues" evidence="5">
    <location>
        <begin position="64"/>
        <end position="75"/>
    </location>
</feature>
<keyword evidence="1 4" id="KW-0479">Metal-binding</keyword>
<organism evidence="8 9">
    <name type="scientific">Vulpes vulpes</name>
    <name type="common">Red fox</name>
    <dbReference type="NCBI Taxonomy" id="9627"/>
    <lineage>
        <taxon>Eukaryota</taxon>
        <taxon>Metazoa</taxon>
        <taxon>Chordata</taxon>
        <taxon>Craniata</taxon>
        <taxon>Vertebrata</taxon>
        <taxon>Euteleostomi</taxon>
        <taxon>Mammalia</taxon>
        <taxon>Eutheria</taxon>
        <taxon>Laurasiatheria</taxon>
        <taxon>Carnivora</taxon>
        <taxon>Caniformia</taxon>
        <taxon>Canidae</taxon>
        <taxon>Vulpes</taxon>
    </lineage>
</organism>
<protein>
    <submittedName>
        <fullName evidence="9">RING finger protein 151</fullName>
    </submittedName>
</protein>
<evidence type="ECO:0000313" key="8">
    <source>
        <dbReference type="Proteomes" id="UP001652641"/>
    </source>
</evidence>
<evidence type="ECO:0000256" key="2">
    <source>
        <dbReference type="ARBA" id="ARBA00022771"/>
    </source>
</evidence>
<evidence type="ECO:0000313" key="9">
    <source>
        <dbReference type="RefSeq" id="XP_072610169.1"/>
    </source>
</evidence>
<feature type="region of interest" description="Disordered" evidence="5">
    <location>
        <begin position="110"/>
        <end position="191"/>
    </location>
</feature>
<proteinExistence type="predicted"/>
<keyword evidence="3 4" id="KW-0862">Zinc</keyword>
<dbReference type="Pfam" id="PF02176">
    <property type="entry name" value="zf-TRAF"/>
    <property type="match status" value="1"/>
</dbReference>
<name>A0ABM5A5U8_VULVU</name>
<dbReference type="PROSITE" id="PS51081">
    <property type="entry name" value="ZF_SIAH"/>
    <property type="match status" value="1"/>
</dbReference>
<sequence length="383" mass="41203">MAPRRGCEPPHPTAASSRRPGPRAAAAAAAAAGAETHVFSRRRRTRSRGGSIYPTPSTARSRVPRPEHEPIRAVEGRSQASRPTPRAPAHIGSALLLPGAAAARLPALQDADAPERGGRGLYPARPVEQSTRVGAGVPRPPGARPSVLCRGGQTLRSRPPAAPPPPQLRQPGSRGSAGPGPTPHSFHSSRQKTCPCCRKEVKRKKMVHVNKLRRTIGRLEVKCKNAEAGCSVTCPLAHRRGHQDSCPFELMACPHEGCTARVPRGALAEHRQHCPQGAQERCPLGCGATLGPLERARHNCYRELREAWSRRQERSRTLVLGLLRRMREVHRTANLVRRQLAQLGGFLEEEDATLVGAPQGEAEATPEGSMGAEMWGAQGQGTL</sequence>
<dbReference type="InterPro" id="IPR013010">
    <property type="entry name" value="Znf_SIAH"/>
</dbReference>
<feature type="region of interest" description="Disordered" evidence="5">
    <location>
        <begin position="360"/>
        <end position="383"/>
    </location>
</feature>
<dbReference type="PANTHER" id="PTHR10131">
    <property type="entry name" value="TNF RECEPTOR ASSOCIATED FACTOR"/>
    <property type="match status" value="1"/>
</dbReference>
<feature type="region of interest" description="Disordered" evidence="5">
    <location>
        <begin position="1"/>
        <end position="93"/>
    </location>
</feature>
<dbReference type="GeneID" id="112909011"/>
<evidence type="ECO:0000259" key="7">
    <source>
        <dbReference type="PROSITE" id="PS51081"/>
    </source>
</evidence>
<dbReference type="Gene3D" id="3.30.40.10">
    <property type="entry name" value="Zinc/RING finger domain, C3HC4 (zinc finger)"/>
    <property type="match status" value="1"/>
</dbReference>
<dbReference type="SUPFAM" id="SSF49599">
    <property type="entry name" value="TRAF domain-like"/>
    <property type="match status" value="1"/>
</dbReference>
<evidence type="ECO:0000256" key="5">
    <source>
        <dbReference type="SAM" id="MobiDB-lite"/>
    </source>
</evidence>
<feature type="domain" description="TRAF-type" evidence="6">
    <location>
        <begin position="242"/>
        <end position="286"/>
    </location>
</feature>
<gene>
    <name evidence="9" type="primary">RNF151</name>
</gene>
<dbReference type="PANTHER" id="PTHR10131:SF94">
    <property type="entry name" value="TNF RECEPTOR-ASSOCIATED FACTOR 4"/>
    <property type="match status" value="1"/>
</dbReference>
<evidence type="ECO:0000256" key="3">
    <source>
        <dbReference type="ARBA" id="ARBA00022833"/>
    </source>
</evidence>
<keyword evidence="8" id="KW-1185">Reference proteome</keyword>
<evidence type="ECO:0000256" key="4">
    <source>
        <dbReference type="PROSITE-ProRule" id="PRU00207"/>
    </source>
</evidence>
<feature type="zinc finger region" description="TRAF-type" evidence="4">
    <location>
        <begin position="242"/>
        <end position="286"/>
    </location>
</feature>
<evidence type="ECO:0000259" key="6">
    <source>
        <dbReference type="PROSITE" id="PS50145"/>
    </source>
</evidence>
<feature type="compositionally biased region" description="Low complexity" evidence="5">
    <location>
        <begin position="14"/>
        <end position="34"/>
    </location>
</feature>